<feature type="transmembrane region" description="Helical" evidence="1">
    <location>
        <begin position="70"/>
        <end position="91"/>
    </location>
</feature>
<name>A0A1N6YMV0_9FLAO</name>
<keyword evidence="4" id="KW-1185">Reference proteome</keyword>
<dbReference type="RefSeq" id="WP_076549887.1">
    <property type="nucleotide sequence ID" value="NZ_FTMA01000007.1"/>
</dbReference>
<dbReference type="GO" id="GO:0080120">
    <property type="term" value="P:CAAX-box protein maturation"/>
    <property type="evidence" value="ECO:0007669"/>
    <property type="project" value="UniProtKB-ARBA"/>
</dbReference>
<feature type="transmembrane region" description="Helical" evidence="1">
    <location>
        <begin position="103"/>
        <end position="123"/>
    </location>
</feature>
<evidence type="ECO:0000313" key="4">
    <source>
        <dbReference type="Proteomes" id="UP000186953"/>
    </source>
</evidence>
<proteinExistence type="predicted"/>
<dbReference type="EMBL" id="FTMA01000007">
    <property type="protein sequence ID" value="SIR15944.1"/>
    <property type="molecule type" value="Genomic_DNA"/>
</dbReference>
<protein>
    <recommendedName>
        <fullName evidence="2">CAAX prenyl protease 2/Lysostaphin resistance protein A-like domain-containing protein</fullName>
    </recommendedName>
</protein>
<keyword evidence="1" id="KW-0812">Transmembrane</keyword>
<keyword evidence="1" id="KW-0472">Membrane</keyword>
<organism evidence="3 4">
    <name type="scientific">Maribacter ulvicola</name>
    <dbReference type="NCBI Taxonomy" id="228959"/>
    <lineage>
        <taxon>Bacteria</taxon>
        <taxon>Pseudomonadati</taxon>
        <taxon>Bacteroidota</taxon>
        <taxon>Flavobacteriia</taxon>
        <taxon>Flavobacteriales</taxon>
        <taxon>Flavobacteriaceae</taxon>
        <taxon>Maribacter</taxon>
    </lineage>
</organism>
<dbReference type="OrthoDB" id="847268at2"/>
<dbReference type="AlphaFoldDB" id="A0A1N6YMV0"/>
<feature type="transmembrane region" description="Helical" evidence="1">
    <location>
        <begin position="129"/>
        <end position="150"/>
    </location>
</feature>
<dbReference type="Pfam" id="PF02517">
    <property type="entry name" value="Rce1-like"/>
    <property type="match status" value="1"/>
</dbReference>
<accession>A0A1N6YMV0</accession>
<reference evidence="4" key="1">
    <citation type="submission" date="2017-01" db="EMBL/GenBank/DDBJ databases">
        <authorList>
            <person name="Varghese N."/>
            <person name="Submissions S."/>
        </authorList>
    </citation>
    <scope>NUCLEOTIDE SEQUENCE [LARGE SCALE GENOMIC DNA]</scope>
    <source>
        <strain evidence="4">DSM 15366</strain>
    </source>
</reference>
<feature type="domain" description="CAAX prenyl protease 2/Lysostaphin resistance protein A-like" evidence="2">
    <location>
        <begin position="72"/>
        <end position="169"/>
    </location>
</feature>
<dbReference type="STRING" id="228959.SAMN05421797_10767"/>
<dbReference type="GO" id="GO:0004175">
    <property type="term" value="F:endopeptidase activity"/>
    <property type="evidence" value="ECO:0007669"/>
    <property type="project" value="UniProtKB-ARBA"/>
</dbReference>
<evidence type="ECO:0000256" key="1">
    <source>
        <dbReference type="SAM" id="Phobius"/>
    </source>
</evidence>
<gene>
    <name evidence="3" type="ORF">SAMN05421797_10767</name>
</gene>
<dbReference type="InterPro" id="IPR003675">
    <property type="entry name" value="Rce1/LyrA-like_dom"/>
</dbReference>
<dbReference type="Proteomes" id="UP000186953">
    <property type="component" value="Unassembled WGS sequence"/>
</dbReference>
<feature type="transmembrane region" description="Helical" evidence="1">
    <location>
        <begin position="157"/>
        <end position="180"/>
    </location>
</feature>
<evidence type="ECO:0000313" key="3">
    <source>
        <dbReference type="EMBL" id="SIR15944.1"/>
    </source>
</evidence>
<evidence type="ECO:0000259" key="2">
    <source>
        <dbReference type="Pfam" id="PF02517"/>
    </source>
</evidence>
<sequence length="185" mass="21199">MLQELLFFIKNPVYEPNITTSFSNKLRVFFTLLIIGLCSSILLLMLAGAVENLLELEMGKHAMSDLLDHYSVVLIFFLAVIIAPFFEELLFRGPLVFFKHSKYFKHAFYLFTIAFGFMHISNFEMNTQVLLFSPLLVAPQIGVGFLLGFIRVKFGLVWSMALHALYNMVLVLPILIMQLLDIPIE</sequence>
<feature type="transmembrane region" description="Helical" evidence="1">
    <location>
        <begin position="28"/>
        <end position="50"/>
    </location>
</feature>
<keyword evidence="1" id="KW-1133">Transmembrane helix</keyword>